<dbReference type="RefSeq" id="XP_028526880.1">
    <property type="nucleotide sequence ID" value="XM_028670094.1"/>
</dbReference>
<accession>A0A1J1GSN6</accession>
<dbReference type="OrthoDB" id="10561801at2759"/>
<keyword evidence="2" id="KW-0812">Transmembrane</keyword>
<evidence type="ECO:0000256" key="1">
    <source>
        <dbReference type="SAM" id="Coils"/>
    </source>
</evidence>
<dbReference type="GeneID" id="39730298"/>
<comment type="caution">
    <text evidence="3">The sequence shown here is derived from an EMBL/GenBank/DDBJ whole genome shotgun (WGS) entry which is preliminary data.</text>
</comment>
<evidence type="ECO:0000256" key="2">
    <source>
        <dbReference type="SAM" id="Phobius"/>
    </source>
</evidence>
<dbReference type="EMBL" id="CVMV01000020">
    <property type="protein sequence ID" value="CRG94059.1"/>
    <property type="molecule type" value="Genomic_DNA"/>
</dbReference>
<dbReference type="AlphaFoldDB" id="A0A1J1GSN6"/>
<feature type="coiled-coil region" evidence="1">
    <location>
        <begin position="93"/>
        <end position="147"/>
    </location>
</feature>
<dbReference type="Proteomes" id="UP000220797">
    <property type="component" value="Unassembled WGS sequence"/>
</dbReference>
<reference evidence="3" key="1">
    <citation type="submission" date="2015-04" db="EMBL/GenBank/DDBJ databases">
        <authorList>
            <consortium name="Pathogen Informatics"/>
        </authorList>
    </citation>
    <scope>NUCLEOTIDE SEQUENCE [LARGE SCALE GENOMIC DNA]</scope>
    <source>
        <strain evidence="3">8A</strain>
    </source>
</reference>
<feature type="transmembrane region" description="Helical" evidence="2">
    <location>
        <begin position="206"/>
        <end position="226"/>
    </location>
</feature>
<protein>
    <submittedName>
        <fullName evidence="3">Fam-h protein</fullName>
    </submittedName>
</protein>
<keyword evidence="2" id="KW-0472">Membrane</keyword>
<dbReference type="VEuPathDB" id="PlasmoDB:PGAL8A_00177100"/>
<gene>
    <name evidence="3" type="ORF">PGAL8A_00177100</name>
</gene>
<keyword evidence="1" id="KW-0175">Coiled coil</keyword>
<organism evidence="3 4">
    <name type="scientific">Plasmodium gallinaceum</name>
    <dbReference type="NCBI Taxonomy" id="5849"/>
    <lineage>
        <taxon>Eukaryota</taxon>
        <taxon>Sar</taxon>
        <taxon>Alveolata</taxon>
        <taxon>Apicomplexa</taxon>
        <taxon>Aconoidasida</taxon>
        <taxon>Haemosporida</taxon>
        <taxon>Plasmodiidae</taxon>
        <taxon>Plasmodium</taxon>
        <taxon>Plasmodium (Haemamoeba)</taxon>
    </lineage>
</organism>
<sequence>MNKKNNIFLIPNINKYTGYYSHLDKNFITTYMSTSNINMKKEKRNVLNFLINFFIFILLIWILQCFNNCDSCSLWNNKRDLKSAINVDIKRSLAESKNTTEQISEELKCYKEKDTIEIDLNSRNDQREMEENIEVELKNELETMKDNEKVKRSEGILQFCKGCLKIVSLSIALILSFGSSVLITAERHQSRLNKTYDSANTHPLTILTNLSLMIISIILIHEQVVIKYKKKR</sequence>
<dbReference type="OMA" id="ENDCAIK"/>
<proteinExistence type="predicted"/>
<evidence type="ECO:0000313" key="3">
    <source>
        <dbReference type="EMBL" id="CRG94059.1"/>
    </source>
</evidence>
<feature type="transmembrane region" description="Helical" evidence="2">
    <location>
        <begin position="166"/>
        <end position="185"/>
    </location>
</feature>
<keyword evidence="4" id="KW-1185">Reference proteome</keyword>
<keyword evidence="2" id="KW-1133">Transmembrane helix</keyword>
<evidence type="ECO:0000313" key="4">
    <source>
        <dbReference type="Proteomes" id="UP000220797"/>
    </source>
</evidence>
<name>A0A1J1GSN6_PLAGA</name>
<feature type="transmembrane region" description="Helical" evidence="2">
    <location>
        <begin position="46"/>
        <end position="63"/>
    </location>
</feature>